<evidence type="ECO:0000313" key="3">
    <source>
        <dbReference type="Proteomes" id="UP000887566"/>
    </source>
</evidence>
<accession>A0A914UKC6</accession>
<dbReference type="WBParaSite" id="PSAMB.scaffold1049size36678.g10578.t1">
    <property type="protein sequence ID" value="PSAMB.scaffold1049size36678.g10578.t1"/>
    <property type="gene ID" value="PSAMB.scaffold1049size36678.g10578"/>
</dbReference>
<name>A0A914UKC6_9BILA</name>
<feature type="signal peptide" evidence="2">
    <location>
        <begin position="1"/>
        <end position="16"/>
    </location>
</feature>
<reference evidence="4" key="1">
    <citation type="submission" date="2022-11" db="UniProtKB">
        <authorList>
            <consortium name="WormBaseParasite"/>
        </authorList>
    </citation>
    <scope>IDENTIFICATION</scope>
</reference>
<feature type="chain" id="PRO_5036903256" evidence="2">
    <location>
        <begin position="17"/>
        <end position="354"/>
    </location>
</feature>
<proteinExistence type="predicted"/>
<dbReference type="Proteomes" id="UP000887566">
    <property type="component" value="Unplaced"/>
</dbReference>
<organism evidence="3 4">
    <name type="scientific">Plectus sambesii</name>
    <dbReference type="NCBI Taxonomy" id="2011161"/>
    <lineage>
        <taxon>Eukaryota</taxon>
        <taxon>Metazoa</taxon>
        <taxon>Ecdysozoa</taxon>
        <taxon>Nematoda</taxon>
        <taxon>Chromadorea</taxon>
        <taxon>Plectida</taxon>
        <taxon>Plectina</taxon>
        <taxon>Plectoidea</taxon>
        <taxon>Plectidae</taxon>
        <taxon>Plectus</taxon>
    </lineage>
</organism>
<evidence type="ECO:0000313" key="4">
    <source>
        <dbReference type="WBParaSite" id="PSAMB.scaffold1049size36678.g10578.t1"/>
    </source>
</evidence>
<feature type="coiled-coil region" evidence="1">
    <location>
        <begin position="152"/>
        <end position="183"/>
    </location>
</feature>
<protein>
    <submittedName>
        <fullName evidence="4">Uncharacterized protein</fullName>
    </submittedName>
</protein>
<keyword evidence="2" id="KW-0732">Signal</keyword>
<dbReference type="AlphaFoldDB" id="A0A914UKC6"/>
<sequence length="354" mass="41499">MFSQLFLIFLLPMALGEFSLSKYEGFEEDLMKLIKREECERERSVTKDEAACELVKLVCLLNETDQAPIPFFRRRNMNPTILPTDEKRSDLYIALRNIDAYFKVSMCADERIKRTLLSEKLRALTELQRSKRHLALAEDLSMSVEEKSQFKMVEERKKLNEANERAQSVHQELNDALRSLQDDCVKTHLGANCRWLGNYKRRVQMAEIFKNVTESALYINSIKKVIDEPYDTQKVRECIERWTRILEDIEADLDKLEPKRSLLKSINRAIGVLLRREDAWIFSKSPNVAKNSLKDLLNHAQTYYSVYVTKTEMDSQDPAHRISHLNQDQISLLAQSFNRFLHDLDFTSMLDYDD</sequence>
<keyword evidence="3" id="KW-1185">Reference proteome</keyword>
<evidence type="ECO:0000256" key="1">
    <source>
        <dbReference type="SAM" id="Coils"/>
    </source>
</evidence>
<evidence type="ECO:0000256" key="2">
    <source>
        <dbReference type="SAM" id="SignalP"/>
    </source>
</evidence>
<keyword evidence="1" id="KW-0175">Coiled coil</keyword>